<evidence type="ECO:0000256" key="5">
    <source>
        <dbReference type="ARBA" id="ARBA00023167"/>
    </source>
</evidence>
<dbReference type="InterPro" id="IPR010049">
    <property type="entry name" value="MTA_SAH_Nsdase"/>
</dbReference>
<evidence type="ECO:0000256" key="3">
    <source>
        <dbReference type="ARBA" id="ARBA00022605"/>
    </source>
</evidence>
<dbReference type="NCBIfam" id="NF004079">
    <property type="entry name" value="PRK05584.1"/>
    <property type="match status" value="1"/>
</dbReference>
<accession>S0LD62</accession>
<dbReference type="GO" id="GO:0019284">
    <property type="term" value="P:L-methionine salvage from S-adenosylmethionine"/>
    <property type="evidence" value="ECO:0007669"/>
    <property type="project" value="TreeGrafter"/>
</dbReference>
<keyword evidence="9" id="KW-1185">Reference proteome</keyword>
<organism evidence="8 9">
    <name type="scientific">Enterococcus sulfureus ATCC 49903</name>
    <dbReference type="NCBI Taxonomy" id="1140003"/>
    <lineage>
        <taxon>Bacteria</taxon>
        <taxon>Bacillati</taxon>
        <taxon>Bacillota</taxon>
        <taxon>Bacilli</taxon>
        <taxon>Lactobacillales</taxon>
        <taxon>Enterococcaceae</taxon>
        <taxon>Enterococcus</taxon>
    </lineage>
</organism>
<dbReference type="OrthoDB" id="9792278at2"/>
<evidence type="ECO:0000313" key="8">
    <source>
        <dbReference type="EMBL" id="EOT87368.1"/>
    </source>
</evidence>
<dbReference type="GO" id="GO:0008930">
    <property type="term" value="F:methylthioadenosine nucleosidase activity"/>
    <property type="evidence" value="ECO:0007669"/>
    <property type="project" value="InterPro"/>
</dbReference>
<comment type="pathway">
    <text evidence="1">Amino-acid biosynthesis; L-methionine biosynthesis via salvage pathway; S-methyl-5-thio-alpha-D-ribose 1-phosphate from S-methyl-5'-thioadenosine (hydrolase route): step 1/2.</text>
</comment>
<dbReference type="NCBIfam" id="TIGR01704">
    <property type="entry name" value="MTA_SAH-Nsdase"/>
    <property type="match status" value="1"/>
</dbReference>
<dbReference type="GO" id="GO:0005829">
    <property type="term" value="C:cytosol"/>
    <property type="evidence" value="ECO:0007669"/>
    <property type="project" value="TreeGrafter"/>
</dbReference>
<gene>
    <name evidence="8" type="ORF">I573_00424</name>
</gene>
<dbReference type="AlphaFoldDB" id="S0LD62"/>
<keyword evidence="5" id="KW-0486">Methionine biosynthesis</keyword>
<dbReference type="Gene3D" id="3.40.50.1580">
    <property type="entry name" value="Nucleoside phosphorylase domain"/>
    <property type="match status" value="1"/>
</dbReference>
<dbReference type="UniPathway" id="UPA00904">
    <property type="reaction ID" value="UER00871"/>
</dbReference>
<dbReference type="SUPFAM" id="SSF53167">
    <property type="entry name" value="Purine and uridine phosphorylases"/>
    <property type="match status" value="1"/>
</dbReference>
<sequence length="229" mass="24739">MKIGIIGAMAQEVEILQAALTDKTTWEQAGAKFYQGIIDDQEVIVVESGIGKVLASITTSLLIQKYDVDVIINTGSAGGIGQGLAVGDVVLSDQVAYHDVDVTGFGYEYGQLPAGMPLYYEASQELIQAFEQAAKEAELNTKTGLIVTGDTFVNSSEKVQEILSHFPQALACEMEGAAIAQTARQFKVPFIIIRAMSDTAEEEATQSFDEFIIEAGRRSAEMVLAYIRQ</sequence>
<keyword evidence="3" id="KW-0028">Amino-acid biosynthesis</keyword>
<evidence type="ECO:0000256" key="6">
    <source>
        <dbReference type="ARBA" id="ARBA00050313"/>
    </source>
</evidence>
<reference evidence="8 9" key="1">
    <citation type="submission" date="2013-03" db="EMBL/GenBank/DDBJ databases">
        <title>The Genome Sequence of Enterococcus sulfureus ATCC_49903 (PacBio/Illumina hybrid assembly).</title>
        <authorList>
            <consortium name="The Broad Institute Genomics Platform"/>
            <consortium name="The Broad Institute Genome Sequencing Center for Infectious Disease"/>
            <person name="Earl A."/>
            <person name="Russ C."/>
            <person name="Gilmore M."/>
            <person name="Surin D."/>
            <person name="Walker B."/>
            <person name="Young S."/>
            <person name="Zeng Q."/>
            <person name="Gargeya S."/>
            <person name="Fitzgerald M."/>
            <person name="Haas B."/>
            <person name="Abouelleil A."/>
            <person name="Allen A.W."/>
            <person name="Alvarado L."/>
            <person name="Arachchi H.M."/>
            <person name="Berlin A.M."/>
            <person name="Chapman S.B."/>
            <person name="Gainer-Dewar J."/>
            <person name="Goldberg J."/>
            <person name="Griggs A."/>
            <person name="Gujja S."/>
            <person name="Hansen M."/>
            <person name="Howarth C."/>
            <person name="Imamovic A."/>
            <person name="Ireland A."/>
            <person name="Larimer J."/>
            <person name="McCowan C."/>
            <person name="Murphy C."/>
            <person name="Pearson M."/>
            <person name="Poon T.W."/>
            <person name="Priest M."/>
            <person name="Roberts A."/>
            <person name="Saif S."/>
            <person name="Shea T."/>
            <person name="Sisk P."/>
            <person name="Sykes S."/>
            <person name="Wortman J."/>
            <person name="Nusbaum C."/>
            <person name="Birren B."/>
        </authorList>
    </citation>
    <scope>NUCLEOTIDE SEQUENCE [LARGE SCALE GENOMIC DNA]</scope>
    <source>
        <strain evidence="8 9">ATCC 49903</strain>
    </source>
</reference>
<feature type="domain" description="Nucleoside phosphorylase" evidence="7">
    <location>
        <begin position="2"/>
        <end position="228"/>
    </location>
</feature>
<dbReference type="PANTHER" id="PTHR46832:SF1">
    <property type="entry name" value="5'-METHYLTHIOADENOSINE_S-ADENOSYLHOMOCYSTEINE NUCLEOSIDASE"/>
    <property type="match status" value="1"/>
</dbReference>
<dbReference type="CDD" id="cd09008">
    <property type="entry name" value="MTAN"/>
    <property type="match status" value="1"/>
</dbReference>
<dbReference type="EMBL" id="ASWO01000001">
    <property type="protein sequence ID" value="EOT87368.1"/>
    <property type="molecule type" value="Genomic_DNA"/>
</dbReference>
<dbReference type="GO" id="GO:0019509">
    <property type="term" value="P:L-methionine salvage from methylthioadenosine"/>
    <property type="evidence" value="ECO:0007669"/>
    <property type="project" value="UniProtKB-UniPathway"/>
</dbReference>
<dbReference type="PANTHER" id="PTHR46832">
    <property type="entry name" value="5'-METHYLTHIOADENOSINE/S-ADENOSYLHOMOCYSTEINE NUCLEOSIDASE"/>
    <property type="match status" value="1"/>
</dbReference>
<protein>
    <recommendedName>
        <fullName evidence="2">adenosylhomocysteine nucleosidase</fullName>
        <ecNumber evidence="2">3.2.2.9</ecNumber>
    </recommendedName>
</protein>
<name>S0LD62_9ENTE</name>
<evidence type="ECO:0000313" key="9">
    <source>
        <dbReference type="Proteomes" id="UP000015961"/>
    </source>
</evidence>
<dbReference type="InterPro" id="IPR000845">
    <property type="entry name" value="Nucleoside_phosphorylase_d"/>
</dbReference>
<comment type="caution">
    <text evidence="8">The sequence shown here is derived from an EMBL/GenBank/DDBJ whole genome shotgun (WGS) entry which is preliminary data.</text>
</comment>
<dbReference type="GO" id="GO:0008782">
    <property type="term" value="F:adenosylhomocysteine nucleosidase activity"/>
    <property type="evidence" value="ECO:0007669"/>
    <property type="project" value="UniProtKB-EC"/>
</dbReference>
<evidence type="ECO:0000259" key="7">
    <source>
        <dbReference type="Pfam" id="PF01048"/>
    </source>
</evidence>
<comment type="catalytic activity">
    <reaction evidence="6">
        <text>5'-deoxyadenosine + H2O = 5-deoxy-D-ribose + adenine</text>
        <dbReference type="Rhea" id="RHEA:29859"/>
        <dbReference type="ChEBI" id="CHEBI:15377"/>
        <dbReference type="ChEBI" id="CHEBI:16708"/>
        <dbReference type="ChEBI" id="CHEBI:17319"/>
        <dbReference type="ChEBI" id="CHEBI:149540"/>
        <dbReference type="EC" id="3.2.2.9"/>
    </reaction>
    <physiologicalReaction direction="left-to-right" evidence="6">
        <dbReference type="Rhea" id="RHEA:29860"/>
    </physiologicalReaction>
</comment>
<dbReference type="Pfam" id="PF01048">
    <property type="entry name" value="PNP_UDP_1"/>
    <property type="match status" value="1"/>
</dbReference>
<proteinExistence type="predicted"/>
<dbReference type="EC" id="3.2.2.9" evidence="2"/>
<evidence type="ECO:0000256" key="1">
    <source>
        <dbReference type="ARBA" id="ARBA00004945"/>
    </source>
</evidence>
<evidence type="ECO:0000256" key="2">
    <source>
        <dbReference type="ARBA" id="ARBA00011974"/>
    </source>
</evidence>
<dbReference type="InterPro" id="IPR035994">
    <property type="entry name" value="Nucleoside_phosphorylase_sf"/>
</dbReference>
<dbReference type="eggNOG" id="COG0775">
    <property type="taxonomic scope" value="Bacteria"/>
</dbReference>
<dbReference type="PATRIC" id="fig|1140003.3.peg.424"/>
<keyword evidence="4" id="KW-0378">Hydrolase</keyword>
<dbReference type="FunFam" id="3.40.50.1580:FF:000001">
    <property type="entry name" value="MTA/SAH nucleosidase family protein"/>
    <property type="match status" value="1"/>
</dbReference>
<dbReference type="RefSeq" id="WP_016184920.1">
    <property type="nucleotide sequence ID" value="NZ_ASWO01000001.1"/>
</dbReference>
<dbReference type="GO" id="GO:0009164">
    <property type="term" value="P:nucleoside catabolic process"/>
    <property type="evidence" value="ECO:0007669"/>
    <property type="project" value="InterPro"/>
</dbReference>
<dbReference type="Proteomes" id="UP000015961">
    <property type="component" value="Unassembled WGS sequence"/>
</dbReference>
<dbReference type="STRING" id="1140003.OMY_00429"/>
<evidence type="ECO:0000256" key="4">
    <source>
        <dbReference type="ARBA" id="ARBA00022801"/>
    </source>
</evidence>